<evidence type="ECO:0000259" key="2">
    <source>
        <dbReference type="Pfam" id="PF20434"/>
    </source>
</evidence>
<dbReference type="InterPro" id="IPR049492">
    <property type="entry name" value="BD-FAE-like_dom"/>
</dbReference>
<feature type="domain" description="BD-FAE-like" evidence="2">
    <location>
        <begin position="39"/>
        <end position="145"/>
    </location>
</feature>
<gene>
    <name evidence="3" type="ORF">ABIC75_000287</name>
</gene>
<organism evidence="3 4">
    <name type="scientific">Dyella japonica</name>
    <dbReference type="NCBI Taxonomy" id="231455"/>
    <lineage>
        <taxon>Bacteria</taxon>
        <taxon>Pseudomonadati</taxon>
        <taxon>Pseudomonadota</taxon>
        <taxon>Gammaproteobacteria</taxon>
        <taxon>Lysobacterales</taxon>
        <taxon>Rhodanobacteraceae</taxon>
        <taxon>Dyella</taxon>
    </lineage>
</organism>
<dbReference type="Proteomes" id="UP001549184">
    <property type="component" value="Unassembled WGS sequence"/>
</dbReference>
<protein>
    <submittedName>
        <fullName evidence="3">Acetyl esterase/lipase</fullName>
    </submittedName>
</protein>
<dbReference type="EMBL" id="JBEPMU010000001">
    <property type="protein sequence ID" value="MET3650585.1"/>
    <property type="molecule type" value="Genomic_DNA"/>
</dbReference>
<reference evidence="3 4" key="1">
    <citation type="submission" date="2024-06" db="EMBL/GenBank/DDBJ databases">
        <title>Sorghum-associated microbial communities from plants grown in Nebraska, USA.</title>
        <authorList>
            <person name="Schachtman D."/>
        </authorList>
    </citation>
    <scope>NUCLEOTIDE SEQUENCE [LARGE SCALE GENOMIC DNA]</scope>
    <source>
        <strain evidence="3 4">1073</strain>
    </source>
</reference>
<dbReference type="InterPro" id="IPR029058">
    <property type="entry name" value="AB_hydrolase_fold"/>
</dbReference>
<dbReference type="PANTHER" id="PTHR48081">
    <property type="entry name" value="AB HYDROLASE SUPERFAMILY PROTEIN C4A8.06C"/>
    <property type="match status" value="1"/>
</dbReference>
<comment type="caution">
    <text evidence="3">The sequence shown here is derived from an EMBL/GenBank/DDBJ whole genome shotgun (WGS) entry which is preliminary data.</text>
</comment>
<evidence type="ECO:0000313" key="3">
    <source>
        <dbReference type="EMBL" id="MET3650585.1"/>
    </source>
</evidence>
<accession>A0ABV2JP35</accession>
<proteinExistence type="predicted"/>
<keyword evidence="1" id="KW-0378">Hydrolase</keyword>
<dbReference type="RefSeq" id="WP_354012082.1">
    <property type="nucleotide sequence ID" value="NZ_JBEPMU010000001.1"/>
</dbReference>
<dbReference type="Gene3D" id="3.40.50.1820">
    <property type="entry name" value="alpha/beta hydrolase"/>
    <property type="match status" value="1"/>
</dbReference>
<sequence>MTMARWWLSVGLLLGGLSVARAMDVRHDLAYGPLPAQRLDVYLPAKTRAAPIIVMVHGGAWMFGDKTSRGVVEPKALHWTQAGYVFVSIDYRLLPQAGPLEQANDVADALAYVQAHAAEWGADPSRVVLMGHSAGAHLVSLLSSSPSVATARGAKRWLGTVSLDSGAIDVPGIMNGPHAGLYDRVFGKDQAQWQQASPMARLEDDALPILLVCSSKRIESCPHNRAYATKAHELGVHADVLMEPLTHAEINATLGEPGSYTDAVDGFLHGLGLP</sequence>
<dbReference type="SUPFAM" id="SSF53474">
    <property type="entry name" value="alpha/beta-Hydrolases"/>
    <property type="match status" value="1"/>
</dbReference>
<dbReference type="PANTHER" id="PTHR48081:SF33">
    <property type="entry name" value="KYNURENINE FORMAMIDASE"/>
    <property type="match status" value="1"/>
</dbReference>
<evidence type="ECO:0000256" key="1">
    <source>
        <dbReference type="ARBA" id="ARBA00022801"/>
    </source>
</evidence>
<dbReference type="InterPro" id="IPR050300">
    <property type="entry name" value="GDXG_lipolytic_enzyme"/>
</dbReference>
<dbReference type="Pfam" id="PF20434">
    <property type="entry name" value="BD-FAE"/>
    <property type="match status" value="1"/>
</dbReference>
<keyword evidence="4" id="KW-1185">Reference proteome</keyword>
<evidence type="ECO:0000313" key="4">
    <source>
        <dbReference type="Proteomes" id="UP001549184"/>
    </source>
</evidence>
<name>A0ABV2JP35_9GAMM</name>